<dbReference type="PANTHER" id="PTHR30146">
    <property type="entry name" value="LACI-RELATED TRANSCRIPTIONAL REPRESSOR"/>
    <property type="match status" value="1"/>
</dbReference>
<dbReference type="AlphaFoldDB" id="A0A3M8TGI1"/>
<dbReference type="InterPro" id="IPR046335">
    <property type="entry name" value="LacI/GalR-like_sensor"/>
</dbReference>
<sequence>MTAVAKAAGVSVSTVSRVLADKPDISEETRERVTQAARAIGYVLRAERRRQLGGILDMLIEDLATPWTAELVDGAQRAAFGLGYTLALTPVDHPRFRLGDWVDGRRARPSDGILVALTMPGHDAMAALAELPVPLVVLDAVRVQEPAVPTVGATNWSGGAAATRHLLELGHRRVGFLGGPSAAPSTRERYEGYLAAHREFSLSPDPALTRHADVRVTAGARGAAALLALPAPPTAVFAGSDVLAAGVYQAARARGLRVPEDLSVVGFDDTTVCAMLTPPLTTVRQPLAEMAAEAVRLIDQEQARRGSTAGRGVELATSLVVRESTAPRPAHQDWRKQR</sequence>
<dbReference type="InterPro" id="IPR000843">
    <property type="entry name" value="HTH_LacI"/>
</dbReference>
<evidence type="ECO:0000256" key="1">
    <source>
        <dbReference type="ARBA" id="ARBA00023015"/>
    </source>
</evidence>
<dbReference type="PANTHER" id="PTHR30146:SF153">
    <property type="entry name" value="LACTOSE OPERON REPRESSOR"/>
    <property type="match status" value="1"/>
</dbReference>
<dbReference type="SUPFAM" id="SSF47413">
    <property type="entry name" value="lambda repressor-like DNA-binding domains"/>
    <property type="match status" value="1"/>
</dbReference>
<proteinExistence type="predicted"/>
<dbReference type="Pfam" id="PF13377">
    <property type="entry name" value="Peripla_BP_3"/>
    <property type="match status" value="1"/>
</dbReference>
<dbReference type="GO" id="GO:0000976">
    <property type="term" value="F:transcription cis-regulatory region binding"/>
    <property type="evidence" value="ECO:0007669"/>
    <property type="project" value="TreeGrafter"/>
</dbReference>
<keyword evidence="1" id="KW-0805">Transcription regulation</keyword>
<dbReference type="Proteomes" id="UP000275401">
    <property type="component" value="Unassembled WGS sequence"/>
</dbReference>
<keyword evidence="2" id="KW-0238">DNA-binding</keyword>
<evidence type="ECO:0000313" key="6">
    <source>
        <dbReference type="Proteomes" id="UP000275401"/>
    </source>
</evidence>
<dbReference type="InterPro" id="IPR028082">
    <property type="entry name" value="Peripla_BP_I"/>
</dbReference>
<evidence type="ECO:0000259" key="4">
    <source>
        <dbReference type="PROSITE" id="PS50932"/>
    </source>
</evidence>
<evidence type="ECO:0000256" key="2">
    <source>
        <dbReference type="ARBA" id="ARBA00023125"/>
    </source>
</evidence>
<evidence type="ECO:0000256" key="3">
    <source>
        <dbReference type="ARBA" id="ARBA00023163"/>
    </source>
</evidence>
<dbReference type="EMBL" id="RIBZ01000779">
    <property type="protein sequence ID" value="RNF92627.1"/>
    <property type="molecule type" value="Genomic_DNA"/>
</dbReference>
<dbReference type="Gene3D" id="3.40.50.2300">
    <property type="match status" value="2"/>
</dbReference>
<dbReference type="CDD" id="cd01392">
    <property type="entry name" value="HTH_LacI"/>
    <property type="match status" value="1"/>
</dbReference>
<dbReference type="PROSITE" id="PS50932">
    <property type="entry name" value="HTH_LACI_2"/>
    <property type="match status" value="1"/>
</dbReference>
<name>A0A3M8TGI1_9ACTN</name>
<feature type="domain" description="HTH lacI-type" evidence="4">
    <location>
        <begin position="1"/>
        <end position="54"/>
    </location>
</feature>
<accession>A0A3M8TGI1</accession>
<dbReference type="Gene3D" id="1.10.260.40">
    <property type="entry name" value="lambda repressor-like DNA-binding domains"/>
    <property type="match status" value="1"/>
</dbReference>
<dbReference type="SUPFAM" id="SSF53822">
    <property type="entry name" value="Periplasmic binding protein-like I"/>
    <property type="match status" value="1"/>
</dbReference>
<comment type="caution">
    <text evidence="5">The sequence shown here is derived from an EMBL/GenBank/DDBJ whole genome shotgun (WGS) entry which is preliminary data.</text>
</comment>
<dbReference type="GO" id="GO:0003700">
    <property type="term" value="F:DNA-binding transcription factor activity"/>
    <property type="evidence" value="ECO:0007669"/>
    <property type="project" value="TreeGrafter"/>
</dbReference>
<reference evidence="5 6" key="1">
    <citation type="submission" date="2018-11" db="EMBL/GenBank/DDBJ databases">
        <title>The Potential of Streptomyces as Biocontrol Agents against the Tomato grey mould, Botrytis cinerea (Gray mold) Frontiers in Microbiology.</title>
        <authorList>
            <person name="Li D."/>
        </authorList>
    </citation>
    <scope>NUCLEOTIDE SEQUENCE [LARGE SCALE GENOMIC DNA]</scope>
    <source>
        <strain evidence="5 6">NEAU-LD23</strain>
    </source>
</reference>
<dbReference type="RefSeq" id="WP_123107011.1">
    <property type="nucleotide sequence ID" value="NZ_RIBZ01000779.1"/>
</dbReference>
<dbReference type="InterPro" id="IPR010982">
    <property type="entry name" value="Lambda_DNA-bd_dom_sf"/>
</dbReference>
<keyword evidence="6" id="KW-1185">Reference proteome</keyword>
<dbReference type="Pfam" id="PF00356">
    <property type="entry name" value="LacI"/>
    <property type="match status" value="1"/>
</dbReference>
<organism evidence="5 6">
    <name type="scientific">Streptomyces botrytidirepellens</name>
    <dbReference type="NCBI Taxonomy" id="2486417"/>
    <lineage>
        <taxon>Bacteria</taxon>
        <taxon>Bacillati</taxon>
        <taxon>Actinomycetota</taxon>
        <taxon>Actinomycetes</taxon>
        <taxon>Kitasatosporales</taxon>
        <taxon>Streptomycetaceae</taxon>
        <taxon>Streptomyces</taxon>
    </lineage>
</organism>
<keyword evidence="3" id="KW-0804">Transcription</keyword>
<gene>
    <name evidence="5" type="ORF">EEJ42_39700</name>
</gene>
<evidence type="ECO:0000313" key="5">
    <source>
        <dbReference type="EMBL" id="RNF92627.1"/>
    </source>
</evidence>
<dbReference type="SMART" id="SM00354">
    <property type="entry name" value="HTH_LACI"/>
    <property type="match status" value="1"/>
</dbReference>
<protein>
    <submittedName>
        <fullName evidence="5">LacI family transcriptional regulator</fullName>
    </submittedName>
</protein>